<keyword evidence="11" id="KW-1185">Reference proteome</keyword>
<dbReference type="SUPFAM" id="SSF49417">
    <property type="entry name" value="p53-like transcription factors"/>
    <property type="match status" value="1"/>
</dbReference>
<dbReference type="PROSITE" id="PS50888">
    <property type="entry name" value="BHLH"/>
    <property type="match status" value="1"/>
</dbReference>
<dbReference type="InterPro" id="IPR011598">
    <property type="entry name" value="bHLH_dom"/>
</dbReference>
<feature type="region of interest" description="Disordered" evidence="7">
    <location>
        <begin position="1599"/>
        <end position="1661"/>
    </location>
</feature>
<comment type="subcellular location">
    <subcellularLocation>
        <location evidence="5">Nucleus</location>
    </subcellularLocation>
</comment>
<dbReference type="SUPFAM" id="SSF47459">
    <property type="entry name" value="HLH, helix-loop-helix DNA-binding domain"/>
    <property type="match status" value="1"/>
</dbReference>
<dbReference type="GO" id="GO:0000978">
    <property type="term" value="F:RNA polymerase II cis-regulatory region sequence-specific DNA binding"/>
    <property type="evidence" value="ECO:0007669"/>
    <property type="project" value="InterPro"/>
</dbReference>
<feature type="region of interest" description="Disordered" evidence="7">
    <location>
        <begin position="748"/>
        <end position="796"/>
    </location>
</feature>
<feature type="region of interest" description="Disordered" evidence="7">
    <location>
        <begin position="1674"/>
        <end position="1703"/>
    </location>
</feature>
<dbReference type="GO" id="GO:0005634">
    <property type="term" value="C:nucleus"/>
    <property type="evidence" value="ECO:0007669"/>
    <property type="project" value="UniProtKB-SubCell"/>
</dbReference>
<dbReference type="GO" id="GO:0000981">
    <property type="term" value="F:DNA-binding transcription factor activity, RNA polymerase II-specific"/>
    <property type="evidence" value="ECO:0007669"/>
    <property type="project" value="TreeGrafter"/>
</dbReference>
<evidence type="ECO:0000259" key="9">
    <source>
        <dbReference type="PROSITE" id="PS50888"/>
    </source>
</evidence>
<sequence length="1994" mass="218142">MASVESRAVMKHEEEEEFDVVEKGETVPSAAPSLLTTTSPTLFFILKPGQAIQGGKEQGILVANQENNLVSASAPSVDPEGPTREAIPLPGVLPADSICKGVKVTLHNNHMWNEFHCFKTEMILTKQGRRMFPYCSFSISGLDPLKRYILVMDIAPVDNIRWKWNGHEWEAGGRAEPHVLGRVFIHPESPSLGQYWTQNTVSFYKLKLTNNTQDQEGYMILHSMHRYLPRLHLVPAELATDVIQLNGPDVMTFTFPQTEFFAVTAYQNMRITQLKIYYNPFAKGFREEGQGSQISKPALDPSEPLFCPPPELNGSSNKLRHLHKTLQSLIGPREDIEGMESQHSQTAGHGAALINGMQNESEIRGEKHPCPVSGKESKLKMRKCNAKAQDSVHVEEELGIASEEPQLDNQSSVAGEPMWSKQGGGNLMLVEPSSEQSTTLHVHAPVRPSGITQLSPVSSGKRKRKPKARHSGKRRKLMSKAGLDAMKVAERPVEAALLPDLEDVEGLLFVSFVSKDAMDVHLKDPLHHKQSLPPQETMESPEINEIVETLEDRIVRLQDVLVLDLQRFKHRQVIHPVLQEVGLKLSLLDPALVIDLGYLGVRLPLPPPVLSPVGKGGTTGHIPSADGAHFVSRTGKTKDFTKIKGWREKFVPTEASSLKCADTGTDADRDTDLSAEAGLRNRSAFCSDMLDAYLEKESRQMDVSATLAFSSATAPPNSTPIVLYQLPTKSSSYVRPLQSVLNKQAPKLTLSTPHPHPLKPPGVHTKSKSKSKPKSKPVQVPRPTLSTVKHPTPVSAKPAAKIQAATKKELAPWLSIPAPRTPPGNAKPEVRLSRVQLKLMHMEMGAVWKGKSPTHITKERAELALAALVTAQGTLKGRSFNTKPTPHLCPPCGQVFCRLGCVCASLARERQVPTHCRKPACMFGCSCLKRKVVLIKPSQKKQPKPTKGDVIAQEIPVEGILSKSQPDQGDIITKEASVEDPMSKCKSGQGNLTAKESSLEGKPDQGDVIVEETSAEEKNTKKKKKKKKKKRKKERMSYTMSEPEVELEMEPAVHMYRLWNRQKEEVDPEPLYIPKPQLTPIRPYVPRPNPVVREEDKDPVYRYFESMMTCARVREYANKPLAERPLCSCTSVLCSGKICDHYYNPNLLPKEKKDGKTKAKPKPHVAREEPRQVLEIMSEFDWEPERDRVLTVLCQRMASRELSQPFHIGPYHIQPSEPFLRMDGQVCCTVIKVRITRPPGLTSEETPAKSLPPVHPKAVDWDGAKSSLPAWPCTVHPGLLTARKKQPGVPAKGLIKVNGKSYSQAKLQLGQMGALHPSSRLAAYIAGRLKPTSRNGSVLASLIFKSDGYAQSKGNVTHCVTTATTSITTATAGISGQVPAASSIVKPLELSVQQTAPKDKPPSTHLLLVPVQAPGHTSATPPPAGTLLPLTAGQSVVLQPVHSASGARLFCQPNGQLVHLLPFNQLRHVPPHLRAKSPGAVGPRSQPQPLAPVCDSSSGLQNKSPTTAMLGPSLLPALTESPVCITTTAPLSHSAHQSETAESHSTPATKPVPSFLGHSGTYRFRIGPSTASRVEHSASPPVTPTGFTPLHVPLVLTSEPSQKEKDPTEGPTPLLSPDPGFQDLAETESRDSSDTYDSNGEQQSHEASPTPAATPVVTSHRASKAACAVRTLAQSNSGMQWESPLSEDSEEDSEDETNDADTVDVETVEELSGKVGNTPMKAGAVEKNLKEVGLIHQANRQAELEARVLLSQDEVDTARQSHNMSEHQRRCKLRDKFLSLQQVLGLQPSARLSRFHILRQACAEIQALVDQCNHLEEKKRRMTQMRGIYIRKISQSSGKTEELIRQKLQEICAKQKSLEAQRKKGGSRVGLQPALEPNRSKSPLTPVSAETKVCVLPKIIDVRSLVTSPLKTTGTAELEKQCISEAAKTTDKSFAQAKDCGTVPQEGLPAPFQNEIFLVAQPPMPGSQEKGGASSQEEEEEEGGGQADPDDAAH</sequence>
<dbReference type="Pfam" id="PF00907">
    <property type="entry name" value="T-box"/>
    <property type="match status" value="1"/>
</dbReference>
<dbReference type="SMART" id="SM00425">
    <property type="entry name" value="TBOX"/>
    <property type="match status" value="1"/>
</dbReference>
<keyword evidence="6" id="KW-0175">Coiled coil</keyword>
<feature type="region of interest" description="Disordered" evidence="7">
    <location>
        <begin position="975"/>
        <end position="1037"/>
    </location>
</feature>
<feature type="compositionally biased region" description="Low complexity" evidence="7">
    <location>
        <begin position="1966"/>
        <end position="1975"/>
    </location>
</feature>
<dbReference type="FunFam" id="2.60.40.820:FF:000009">
    <property type="entry name" value="MAX gene-associated protein isoform X1"/>
    <property type="match status" value="1"/>
</dbReference>
<keyword evidence="3" id="KW-0804">Transcription</keyword>
<accession>A0A8T3DN90</accession>
<feature type="region of interest" description="Disordered" evidence="7">
    <location>
        <begin position="1476"/>
        <end position="1507"/>
    </location>
</feature>
<feature type="compositionally biased region" description="Polar residues" evidence="7">
    <location>
        <begin position="1530"/>
        <end position="1548"/>
    </location>
</feature>
<evidence type="ECO:0000256" key="2">
    <source>
        <dbReference type="ARBA" id="ARBA00023125"/>
    </source>
</evidence>
<feature type="compositionally biased region" description="Acidic residues" evidence="7">
    <location>
        <begin position="1685"/>
        <end position="1703"/>
    </location>
</feature>
<feature type="region of interest" description="Disordered" evidence="7">
    <location>
        <begin position="1530"/>
        <end position="1564"/>
    </location>
</feature>
<dbReference type="PANTHER" id="PTHR11267">
    <property type="entry name" value="T-BOX PROTEIN-RELATED"/>
    <property type="match status" value="1"/>
</dbReference>
<dbReference type="InterPro" id="IPR046360">
    <property type="entry name" value="T-box_DNA-bd"/>
</dbReference>
<feature type="domain" description="BHLH" evidence="9">
    <location>
        <begin position="1757"/>
        <end position="1808"/>
    </location>
</feature>
<dbReference type="SMART" id="SM00353">
    <property type="entry name" value="HLH"/>
    <property type="match status" value="1"/>
</dbReference>
<dbReference type="GO" id="GO:0000785">
    <property type="term" value="C:chromatin"/>
    <property type="evidence" value="ECO:0007669"/>
    <property type="project" value="TreeGrafter"/>
</dbReference>
<dbReference type="Pfam" id="PF16059">
    <property type="entry name" value="MGA_dom"/>
    <property type="match status" value="1"/>
</dbReference>
<feature type="region of interest" description="Disordered" evidence="7">
    <location>
        <begin position="432"/>
        <end position="478"/>
    </location>
</feature>
<dbReference type="OrthoDB" id="6119313at2759"/>
<feature type="region of interest" description="Disordered" evidence="7">
    <location>
        <begin position="1960"/>
        <end position="1994"/>
    </location>
</feature>
<evidence type="ECO:0000256" key="6">
    <source>
        <dbReference type="SAM" id="Coils"/>
    </source>
</evidence>
<evidence type="ECO:0000256" key="3">
    <source>
        <dbReference type="ARBA" id="ARBA00023163"/>
    </source>
</evidence>
<comment type="caution">
    <text evidence="10">The sequence shown here is derived from an EMBL/GenBank/DDBJ whole genome shotgun (WGS) entry which is preliminary data.</text>
</comment>
<feature type="compositionally biased region" description="Basic residues" evidence="7">
    <location>
        <begin position="765"/>
        <end position="775"/>
    </location>
</feature>
<dbReference type="InterPro" id="IPR036960">
    <property type="entry name" value="T-box_sf"/>
</dbReference>
<dbReference type="Gene3D" id="2.60.40.820">
    <property type="entry name" value="Transcription factor, T-box"/>
    <property type="match status" value="1"/>
</dbReference>
<name>A0A8T3DN90_9TELE</name>
<dbReference type="GO" id="GO:0001708">
    <property type="term" value="P:cell fate specification"/>
    <property type="evidence" value="ECO:0007669"/>
    <property type="project" value="TreeGrafter"/>
</dbReference>
<protein>
    <recommendedName>
        <fullName evidence="12">MAX gene-associated protein-like</fullName>
    </recommendedName>
</protein>
<organism evidence="10 11">
    <name type="scientific">Albula goreensis</name>
    <dbReference type="NCBI Taxonomy" id="1534307"/>
    <lineage>
        <taxon>Eukaryota</taxon>
        <taxon>Metazoa</taxon>
        <taxon>Chordata</taxon>
        <taxon>Craniata</taxon>
        <taxon>Vertebrata</taxon>
        <taxon>Euteleostomi</taxon>
        <taxon>Actinopterygii</taxon>
        <taxon>Neopterygii</taxon>
        <taxon>Teleostei</taxon>
        <taxon>Albuliformes</taxon>
        <taxon>Albulidae</taxon>
        <taxon>Albula</taxon>
    </lineage>
</organism>
<proteinExistence type="predicted"/>
<feature type="domain" description="T-box" evidence="8">
    <location>
        <begin position="106"/>
        <end position="287"/>
    </location>
</feature>
<reference evidence="10" key="1">
    <citation type="submission" date="2021-01" db="EMBL/GenBank/DDBJ databases">
        <authorList>
            <person name="Zahm M."/>
            <person name="Roques C."/>
            <person name="Cabau C."/>
            <person name="Klopp C."/>
            <person name="Donnadieu C."/>
            <person name="Jouanno E."/>
            <person name="Lampietro C."/>
            <person name="Louis A."/>
            <person name="Herpin A."/>
            <person name="Echchiki A."/>
            <person name="Berthelot C."/>
            <person name="Parey E."/>
            <person name="Roest-Crollius H."/>
            <person name="Braasch I."/>
            <person name="Postlethwait J."/>
            <person name="Bobe J."/>
            <person name="Montfort J."/>
            <person name="Bouchez O."/>
            <person name="Begum T."/>
            <person name="Mejri S."/>
            <person name="Adams A."/>
            <person name="Chen W.-J."/>
            <person name="Guiguen Y."/>
        </authorList>
    </citation>
    <scope>NUCLEOTIDE SEQUENCE</scope>
    <source>
        <tissue evidence="10">Blood</tissue>
    </source>
</reference>
<feature type="compositionally biased region" description="Basic residues" evidence="7">
    <location>
        <begin position="1020"/>
        <end position="1034"/>
    </location>
</feature>
<gene>
    <name evidence="10" type="ORF">AGOR_G00082040</name>
</gene>
<comment type="caution">
    <text evidence="5">Lacks conserved residue(s) required for the propagation of feature annotation.</text>
</comment>
<evidence type="ECO:0000259" key="8">
    <source>
        <dbReference type="PROSITE" id="PS50252"/>
    </source>
</evidence>
<dbReference type="Pfam" id="PF00010">
    <property type="entry name" value="HLH"/>
    <property type="match status" value="1"/>
</dbReference>
<feature type="region of interest" description="Disordered" evidence="7">
    <location>
        <begin position="1571"/>
        <end position="1590"/>
    </location>
</feature>
<dbReference type="InterPro" id="IPR001699">
    <property type="entry name" value="TF_T-box"/>
</dbReference>
<dbReference type="CDD" id="cd20195">
    <property type="entry name" value="T-box_MGA-like"/>
    <property type="match status" value="1"/>
</dbReference>
<dbReference type="CDD" id="cd19682">
    <property type="entry name" value="bHLHzip_MGA_like"/>
    <property type="match status" value="1"/>
</dbReference>
<feature type="compositionally biased region" description="Basic residues" evidence="7">
    <location>
        <begin position="460"/>
        <end position="478"/>
    </location>
</feature>
<keyword evidence="2 5" id="KW-0238">DNA-binding</keyword>
<dbReference type="Gene3D" id="4.10.280.10">
    <property type="entry name" value="Helix-loop-helix DNA-binding domain"/>
    <property type="match status" value="1"/>
</dbReference>
<dbReference type="InterPro" id="IPR036638">
    <property type="entry name" value="HLH_DNA-bd_sf"/>
</dbReference>
<evidence type="ECO:0000313" key="10">
    <source>
        <dbReference type="EMBL" id="KAI1897314.1"/>
    </source>
</evidence>
<dbReference type="PROSITE" id="PS50252">
    <property type="entry name" value="TBOX_3"/>
    <property type="match status" value="1"/>
</dbReference>
<feature type="region of interest" description="Disordered" evidence="7">
    <location>
        <begin position="1862"/>
        <end position="1885"/>
    </location>
</feature>
<dbReference type="EMBL" id="JAERUA010000007">
    <property type="protein sequence ID" value="KAI1897314.1"/>
    <property type="molecule type" value="Genomic_DNA"/>
</dbReference>
<evidence type="ECO:0000256" key="7">
    <source>
        <dbReference type="SAM" id="MobiDB-lite"/>
    </source>
</evidence>
<dbReference type="GO" id="GO:0046983">
    <property type="term" value="F:protein dimerization activity"/>
    <property type="evidence" value="ECO:0007669"/>
    <property type="project" value="InterPro"/>
</dbReference>
<evidence type="ECO:0000313" key="11">
    <source>
        <dbReference type="Proteomes" id="UP000829720"/>
    </source>
</evidence>
<feature type="region of interest" description="Disordered" evidence="7">
    <location>
        <begin position="406"/>
        <end position="425"/>
    </location>
</feature>
<keyword evidence="1" id="KW-0805">Transcription regulation</keyword>
<feature type="compositionally biased region" description="Polar residues" evidence="7">
    <location>
        <begin position="1495"/>
        <end position="1507"/>
    </location>
</feature>
<dbReference type="GO" id="GO:0045893">
    <property type="term" value="P:positive regulation of DNA-templated transcription"/>
    <property type="evidence" value="ECO:0007669"/>
    <property type="project" value="InterPro"/>
</dbReference>
<evidence type="ECO:0000256" key="4">
    <source>
        <dbReference type="ARBA" id="ARBA00023242"/>
    </source>
</evidence>
<feature type="compositionally biased region" description="Polar residues" evidence="7">
    <location>
        <begin position="1635"/>
        <end position="1647"/>
    </location>
</feature>
<dbReference type="InterPro" id="IPR032060">
    <property type="entry name" value="MGA_dom"/>
</dbReference>
<dbReference type="PRINTS" id="PR00937">
    <property type="entry name" value="TBOX"/>
</dbReference>
<feature type="coiled-coil region" evidence="6">
    <location>
        <begin position="1798"/>
        <end position="1825"/>
    </location>
</feature>
<evidence type="ECO:0000256" key="5">
    <source>
        <dbReference type="PROSITE-ProRule" id="PRU00201"/>
    </source>
</evidence>
<evidence type="ECO:0008006" key="12">
    <source>
        <dbReference type="Google" id="ProtNLM"/>
    </source>
</evidence>
<keyword evidence="4 5" id="KW-0539">Nucleus</keyword>
<dbReference type="PANTHER" id="PTHR11267:SF32">
    <property type="entry name" value="MAX GENE-ASSOCIATED PROTEIN"/>
    <property type="match status" value="1"/>
</dbReference>
<feature type="compositionally biased region" description="Polar residues" evidence="7">
    <location>
        <begin position="986"/>
        <end position="996"/>
    </location>
</feature>
<evidence type="ECO:0000256" key="1">
    <source>
        <dbReference type="ARBA" id="ARBA00023015"/>
    </source>
</evidence>
<dbReference type="Proteomes" id="UP000829720">
    <property type="component" value="Unassembled WGS sequence"/>
</dbReference>
<dbReference type="InterPro" id="IPR008967">
    <property type="entry name" value="p53-like_TF_DNA-bd_sf"/>
</dbReference>